<dbReference type="RefSeq" id="WP_229854526.1">
    <property type="nucleotide sequence ID" value="NZ_BNCK01000002.1"/>
</dbReference>
<dbReference type="Proteomes" id="UP000623842">
    <property type="component" value="Unassembled WGS sequence"/>
</dbReference>
<keyword evidence="1" id="KW-0472">Membrane</keyword>
<reference evidence="2" key="2">
    <citation type="submission" date="2020-09" db="EMBL/GenBank/DDBJ databases">
        <authorList>
            <person name="Sun Q."/>
            <person name="Kim S."/>
        </authorList>
    </citation>
    <scope>NUCLEOTIDE SEQUENCE</scope>
    <source>
        <strain evidence="2">KCTC 42731</strain>
    </source>
</reference>
<gene>
    <name evidence="2" type="ORF">GCM10017161_08540</name>
</gene>
<evidence type="ECO:0000313" key="3">
    <source>
        <dbReference type="Proteomes" id="UP000623842"/>
    </source>
</evidence>
<dbReference type="AlphaFoldDB" id="A0A919BDK5"/>
<comment type="caution">
    <text evidence="2">The sequence shown here is derived from an EMBL/GenBank/DDBJ whole genome shotgun (WGS) entry which is preliminary data.</text>
</comment>
<reference evidence="2" key="1">
    <citation type="journal article" date="2014" name="Int. J. Syst. Evol. Microbiol.">
        <title>Complete genome sequence of Corynebacterium casei LMG S-19264T (=DSM 44701T), isolated from a smear-ripened cheese.</title>
        <authorList>
            <consortium name="US DOE Joint Genome Institute (JGI-PGF)"/>
            <person name="Walter F."/>
            <person name="Albersmeier A."/>
            <person name="Kalinowski J."/>
            <person name="Ruckert C."/>
        </authorList>
    </citation>
    <scope>NUCLEOTIDE SEQUENCE</scope>
    <source>
        <strain evidence="2">KCTC 42731</strain>
    </source>
</reference>
<feature type="transmembrane region" description="Helical" evidence="1">
    <location>
        <begin position="344"/>
        <end position="365"/>
    </location>
</feature>
<dbReference type="PANTHER" id="PTHR34289:SF8">
    <property type="entry name" value="DUF819 DOMAIN-CONTAINING PROTEIN"/>
    <property type="match status" value="1"/>
</dbReference>
<feature type="transmembrane region" description="Helical" evidence="1">
    <location>
        <begin position="229"/>
        <end position="251"/>
    </location>
</feature>
<dbReference type="PANTHER" id="PTHR34289">
    <property type="entry name" value="PROTEIN, PUTATIVE (DUF819)-RELATED"/>
    <property type="match status" value="1"/>
</dbReference>
<dbReference type="EMBL" id="BNCK01000002">
    <property type="protein sequence ID" value="GHF83535.1"/>
    <property type="molecule type" value="Genomic_DNA"/>
</dbReference>
<keyword evidence="1" id="KW-0812">Transmembrane</keyword>
<dbReference type="Pfam" id="PF05684">
    <property type="entry name" value="DUF819"/>
    <property type="match status" value="1"/>
</dbReference>
<evidence type="ECO:0000313" key="2">
    <source>
        <dbReference type="EMBL" id="GHF83535.1"/>
    </source>
</evidence>
<name>A0A919BDK5_9GAMM</name>
<sequence>MNANLALFVQYNAAEMITSSFAFFTVLLAIAGGLKFIEFKSTSKFFNILPAIVILYFLVMLLSTLGVWQKTHEINEAYSSLKSNILPAMIFLMLLKADLRQIKKLGGKIILAFFSASFSIGCAFIIAFMLFLPLLEPTSWKTFAALSGSWMGGTGNMAAVQLALDVPDSQMGYTLIIDSIDYALWVMLLLALVPHAKVFDRWIGTNSDKLDTVANSLAKDSKSENTGDLTVNLLTLLALALVVSVFTQYVASILPVSTFFSTTTWTVLIVTLLGTLAAMTPLSKMQGSEAISNIMLYLIIALIASRANFNELTQAPLYIAIGIVILLIHGALMVMLAKLFKFDLFTCGIASLANIGGVASAPILAAAYSRALIPVGVLMALLGYIVGTAGGLFVGKVLSLLV</sequence>
<evidence type="ECO:0000256" key="1">
    <source>
        <dbReference type="SAM" id="Phobius"/>
    </source>
</evidence>
<feature type="transmembrane region" description="Helical" evidence="1">
    <location>
        <begin position="46"/>
        <end position="68"/>
    </location>
</feature>
<feature type="transmembrane region" description="Helical" evidence="1">
    <location>
        <begin position="16"/>
        <end position="34"/>
    </location>
</feature>
<proteinExistence type="predicted"/>
<dbReference type="InterPro" id="IPR008537">
    <property type="entry name" value="DUF819"/>
</dbReference>
<feature type="transmembrane region" description="Helical" evidence="1">
    <location>
        <begin position="315"/>
        <end position="337"/>
    </location>
</feature>
<keyword evidence="1" id="KW-1133">Transmembrane helix</keyword>
<feature type="transmembrane region" description="Helical" evidence="1">
    <location>
        <begin position="171"/>
        <end position="193"/>
    </location>
</feature>
<organism evidence="2 3">
    <name type="scientific">Thalassotalea marina</name>
    <dbReference type="NCBI Taxonomy" id="1673741"/>
    <lineage>
        <taxon>Bacteria</taxon>
        <taxon>Pseudomonadati</taxon>
        <taxon>Pseudomonadota</taxon>
        <taxon>Gammaproteobacteria</taxon>
        <taxon>Alteromonadales</taxon>
        <taxon>Colwelliaceae</taxon>
        <taxon>Thalassotalea</taxon>
    </lineage>
</organism>
<accession>A0A919BDK5</accession>
<protein>
    <submittedName>
        <fullName evidence="2">Membrane protein</fullName>
    </submittedName>
</protein>
<feature type="transmembrane region" description="Helical" evidence="1">
    <location>
        <begin position="371"/>
        <end position="394"/>
    </location>
</feature>
<keyword evidence="3" id="KW-1185">Reference proteome</keyword>
<feature type="transmembrane region" description="Helical" evidence="1">
    <location>
        <begin position="257"/>
        <end position="278"/>
    </location>
</feature>
<feature type="transmembrane region" description="Helical" evidence="1">
    <location>
        <begin position="109"/>
        <end position="132"/>
    </location>
</feature>
<feature type="transmembrane region" description="Helical" evidence="1">
    <location>
        <begin position="290"/>
        <end position="309"/>
    </location>
</feature>
<feature type="transmembrane region" description="Helical" evidence="1">
    <location>
        <begin position="80"/>
        <end position="97"/>
    </location>
</feature>